<dbReference type="OrthoDB" id="4987918at2759"/>
<dbReference type="EMBL" id="PVQB02000520">
    <property type="protein sequence ID" value="KAF4336060.1"/>
    <property type="molecule type" value="Genomic_DNA"/>
</dbReference>
<dbReference type="Proteomes" id="UP000730481">
    <property type="component" value="Unassembled WGS sequence"/>
</dbReference>
<reference evidence="1" key="2">
    <citation type="submission" date="2020-02" db="EMBL/GenBank/DDBJ databases">
        <title>Identification and distribution of gene clusters putatively required for synthesis of sphingolipid metabolism inhibitors in phylogenetically diverse species of the filamentous fungus Fusarium.</title>
        <authorList>
            <person name="Kim H.-S."/>
            <person name="Busman M."/>
            <person name="Brown D.W."/>
            <person name="Divon H."/>
            <person name="Uhlig S."/>
            <person name="Proctor R.H."/>
        </authorList>
    </citation>
    <scope>NUCLEOTIDE SEQUENCE</scope>
    <source>
        <strain evidence="1">NRRL 25174</strain>
    </source>
</reference>
<keyword evidence="2" id="KW-1185">Reference proteome</keyword>
<evidence type="ECO:0000313" key="2">
    <source>
        <dbReference type="Proteomes" id="UP000730481"/>
    </source>
</evidence>
<dbReference type="AlphaFoldDB" id="A0A9P5ABZ4"/>
<organism evidence="1 2">
    <name type="scientific">Fusarium beomiforme</name>
    <dbReference type="NCBI Taxonomy" id="44412"/>
    <lineage>
        <taxon>Eukaryota</taxon>
        <taxon>Fungi</taxon>
        <taxon>Dikarya</taxon>
        <taxon>Ascomycota</taxon>
        <taxon>Pezizomycotina</taxon>
        <taxon>Sordariomycetes</taxon>
        <taxon>Hypocreomycetidae</taxon>
        <taxon>Hypocreales</taxon>
        <taxon>Nectriaceae</taxon>
        <taxon>Fusarium</taxon>
        <taxon>Fusarium burgessii species complex</taxon>
    </lineage>
</organism>
<evidence type="ECO:0000313" key="1">
    <source>
        <dbReference type="EMBL" id="KAF4336060.1"/>
    </source>
</evidence>
<comment type="caution">
    <text evidence="1">The sequence shown here is derived from an EMBL/GenBank/DDBJ whole genome shotgun (WGS) entry which is preliminary data.</text>
</comment>
<name>A0A9P5ABZ4_9HYPO</name>
<accession>A0A9P5ABZ4</accession>
<protein>
    <submittedName>
        <fullName evidence="1">Uncharacterized protein</fullName>
    </submittedName>
</protein>
<gene>
    <name evidence="1" type="ORF">FBEOM_10115</name>
</gene>
<sequence>MDFKKRIAILVPIDVQSGFIGTEYLKSFRTTSEGQETINQLSTGLNPVQADEANAESPDEITEEGVEIILNPHPGLSIAHDLIAFLLGCKAVTSHLFRRYPIPSDTPSQPFPRSLKVDQWTPWVSFALSKSRQFEPGSVECSTPMKAGDIEVLTVSNSKFVQLTGLLAGDDMLISKLWEMPDDAKLVSPLLESLKPDFSLVEERGQRVIAWRVHGLDVSYYMDRHGYCIPGMVWPLEKNGET</sequence>
<proteinExistence type="predicted"/>
<reference evidence="1" key="1">
    <citation type="journal article" date="2017" name="Mycologia">
        <title>Fusarium algeriense, sp. nov., a novel toxigenic crown rot pathogen of durum wheat from Algeria is nested in the Fusarium burgessii species complex.</title>
        <authorList>
            <person name="Laraba I."/>
            <person name="Keddad A."/>
            <person name="Boureghda H."/>
            <person name="Abdallah N."/>
            <person name="Vaughan M.M."/>
            <person name="Proctor R.H."/>
            <person name="Busman M."/>
            <person name="O'Donnell K."/>
        </authorList>
    </citation>
    <scope>NUCLEOTIDE SEQUENCE</scope>
    <source>
        <strain evidence="1">NRRL 25174</strain>
    </source>
</reference>